<name>A0A2S9K9P6_9BURK</name>
<organism evidence="3 4">
    <name type="scientific">Malikia granosa</name>
    <dbReference type="NCBI Taxonomy" id="263067"/>
    <lineage>
        <taxon>Bacteria</taxon>
        <taxon>Pseudomonadati</taxon>
        <taxon>Pseudomonadota</taxon>
        <taxon>Betaproteobacteria</taxon>
        <taxon>Burkholderiales</taxon>
        <taxon>Comamonadaceae</taxon>
        <taxon>Malikia</taxon>
    </lineage>
</organism>
<accession>A0A2S9K9P6</accession>
<feature type="coiled-coil region" evidence="1">
    <location>
        <begin position="181"/>
        <end position="222"/>
    </location>
</feature>
<sequence length="313" mass="33543">METRAHHILIGLFTLLAAAALLAIALWLGKSGSENASDRYDIVFEEAVSGLSRGSKVEFNGIRIGEVSELRLDPQDPQRVYARVSVEHSAPIRSDTRARLVLAGVTGTSFIRLSSGSDPASRPLQPQGAQVPVIVATPSPISKLLDQGEDAALNVNELLVQARAIVSAENAESLRLTLKHVEQASATVAEQREELARAMRALAQASERANAALEQATRLLATSNRLLDEQGSQTLQGAQRSLAAVEQTMTTVRQLVADNRGALESGARGLGEIGPALAELRATLASLRQVSRQLEDRPADFLLGLEPIKEFQP</sequence>
<keyword evidence="1" id="KW-0175">Coiled coil</keyword>
<dbReference type="Pfam" id="PF02470">
    <property type="entry name" value="MlaD"/>
    <property type="match status" value="1"/>
</dbReference>
<evidence type="ECO:0000313" key="4">
    <source>
        <dbReference type="Proteomes" id="UP000238589"/>
    </source>
</evidence>
<keyword evidence="4" id="KW-1185">Reference proteome</keyword>
<dbReference type="Proteomes" id="UP000238589">
    <property type="component" value="Unassembled WGS sequence"/>
</dbReference>
<gene>
    <name evidence="3" type="ORF">C6P64_00360</name>
</gene>
<dbReference type="PANTHER" id="PTHR36698:SF2">
    <property type="entry name" value="MCE_MLAD DOMAIN-CONTAINING PROTEIN"/>
    <property type="match status" value="1"/>
</dbReference>
<proteinExistence type="predicted"/>
<dbReference type="EMBL" id="PVLQ01000004">
    <property type="protein sequence ID" value="PRD67171.1"/>
    <property type="molecule type" value="Genomic_DNA"/>
</dbReference>
<comment type="caution">
    <text evidence="3">The sequence shown here is derived from an EMBL/GenBank/DDBJ whole genome shotgun (WGS) entry which is preliminary data.</text>
</comment>
<dbReference type="AlphaFoldDB" id="A0A2S9K9P6"/>
<dbReference type="PANTHER" id="PTHR36698">
    <property type="entry name" value="BLL5892 PROTEIN"/>
    <property type="match status" value="1"/>
</dbReference>
<dbReference type="OrthoDB" id="5294672at2"/>
<evidence type="ECO:0000259" key="2">
    <source>
        <dbReference type="Pfam" id="PF02470"/>
    </source>
</evidence>
<dbReference type="RefSeq" id="WP_105746611.1">
    <property type="nucleotide sequence ID" value="NZ_PVLQ01000004.1"/>
</dbReference>
<reference evidence="3 4" key="1">
    <citation type="submission" date="2018-03" db="EMBL/GenBank/DDBJ databases">
        <title>Comparative genomics illustrates the genes involved in a hyperalkaliphilic mechanisms of Serpentinomonas isolated from highly-alkaline calcium-rich serpentinized springs.</title>
        <authorList>
            <person name="Suzuki S."/>
            <person name="Ishii S."/>
            <person name="Walworth N."/>
            <person name="Bird L."/>
            <person name="Kuenen J.G."/>
            <person name="Nealson K.H."/>
        </authorList>
    </citation>
    <scope>NUCLEOTIDE SEQUENCE [LARGE SCALE GENOMIC DNA]</scope>
    <source>
        <strain evidence="3 4">P1</strain>
    </source>
</reference>
<evidence type="ECO:0000256" key="1">
    <source>
        <dbReference type="SAM" id="Coils"/>
    </source>
</evidence>
<feature type="domain" description="Mce/MlaD" evidence="2">
    <location>
        <begin position="40"/>
        <end position="116"/>
    </location>
</feature>
<dbReference type="InterPro" id="IPR003399">
    <property type="entry name" value="Mce/MlaD"/>
</dbReference>
<protein>
    <submittedName>
        <fullName evidence="3">MCE family protein</fullName>
    </submittedName>
</protein>
<evidence type="ECO:0000313" key="3">
    <source>
        <dbReference type="EMBL" id="PRD67171.1"/>
    </source>
</evidence>